<name>A0ABR2KU03_9EUKA</name>
<dbReference type="SUPFAM" id="SSF52540">
    <property type="entry name" value="P-loop containing nucleoside triphosphate hydrolases"/>
    <property type="match status" value="1"/>
</dbReference>
<accession>A0ABR2KU03</accession>
<dbReference type="PROSITE" id="PS51419">
    <property type="entry name" value="RAB"/>
    <property type="match status" value="1"/>
</dbReference>
<dbReference type="EMBL" id="JAPFFF010000003">
    <property type="protein sequence ID" value="KAK8894608.1"/>
    <property type="molecule type" value="Genomic_DNA"/>
</dbReference>
<evidence type="ECO:0008006" key="4">
    <source>
        <dbReference type="Google" id="ProtNLM"/>
    </source>
</evidence>
<dbReference type="NCBIfam" id="TIGR00231">
    <property type="entry name" value="small_GTP"/>
    <property type="match status" value="1"/>
</dbReference>
<dbReference type="PRINTS" id="PR00449">
    <property type="entry name" value="RASTRNSFRMNG"/>
</dbReference>
<keyword evidence="1" id="KW-0547">Nucleotide-binding</keyword>
<evidence type="ECO:0000313" key="3">
    <source>
        <dbReference type="Proteomes" id="UP001470230"/>
    </source>
</evidence>
<keyword evidence="3" id="KW-1185">Reference proteome</keyword>
<dbReference type="InterPro" id="IPR005225">
    <property type="entry name" value="Small_GTP-bd"/>
</dbReference>
<sequence length="199" mass="22587">MKGKNDDSDIETAKIVIVGESMVGKTSMAMCYFEQTNDFKDVQETICAGYFKKKVMLENGEIELVAWDTAGAERYRALTPIYFINASVAIIVYSIDNPQSFEALDSFHQLIMEKSPDVLIYVVGNKIDLENQRKISFYQGKNYADRIHAEDFCEVSALTGENIDCLFTQIAANPKLKKINLQETEANKDIRKKEHKNCC</sequence>
<dbReference type="PROSITE" id="PS51420">
    <property type="entry name" value="RHO"/>
    <property type="match status" value="1"/>
</dbReference>
<dbReference type="Proteomes" id="UP001470230">
    <property type="component" value="Unassembled WGS sequence"/>
</dbReference>
<dbReference type="SMART" id="SM00174">
    <property type="entry name" value="RHO"/>
    <property type="match status" value="1"/>
</dbReference>
<organism evidence="2 3">
    <name type="scientific">Tritrichomonas musculus</name>
    <dbReference type="NCBI Taxonomy" id="1915356"/>
    <lineage>
        <taxon>Eukaryota</taxon>
        <taxon>Metamonada</taxon>
        <taxon>Parabasalia</taxon>
        <taxon>Tritrichomonadida</taxon>
        <taxon>Tritrichomonadidae</taxon>
        <taxon>Tritrichomonas</taxon>
    </lineage>
</organism>
<dbReference type="SMART" id="SM00173">
    <property type="entry name" value="RAS"/>
    <property type="match status" value="1"/>
</dbReference>
<comment type="caution">
    <text evidence="2">The sequence shown here is derived from an EMBL/GenBank/DDBJ whole genome shotgun (WGS) entry which is preliminary data.</text>
</comment>
<dbReference type="PROSITE" id="PS51421">
    <property type="entry name" value="RAS"/>
    <property type="match status" value="1"/>
</dbReference>
<protein>
    <recommendedName>
        <fullName evidence="4">Small GTP-binding protein</fullName>
    </recommendedName>
</protein>
<dbReference type="CDD" id="cd00154">
    <property type="entry name" value="Rab"/>
    <property type="match status" value="1"/>
</dbReference>
<dbReference type="PANTHER" id="PTHR47978">
    <property type="match status" value="1"/>
</dbReference>
<dbReference type="Pfam" id="PF00071">
    <property type="entry name" value="Ras"/>
    <property type="match status" value="1"/>
</dbReference>
<dbReference type="InterPro" id="IPR001806">
    <property type="entry name" value="Small_GTPase"/>
</dbReference>
<evidence type="ECO:0000313" key="2">
    <source>
        <dbReference type="EMBL" id="KAK8894608.1"/>
    </source>
</evidence>
<dbReference type="SMART" id="SM00175">
    <property type="entry name" value="RAB"/>
    <property type="match status" value="1"/>
</dbReference>
<proteinExistence type="predicted"/>
<dbReference type="InterPro" id="IPR027417">
    <property type="entry name" value="P-loop_NTPase"/>
</dbReference>
<gene>
    <name evidence="2" type="ORF">M9Y10_023045</name>
</gene>
<evidence type="ECO:0000256" key="1">
    <source>
        <dbReference type="ARBA" id="ARBA00022741"/>
    </source>
</evidence>
<reference evidence="2 3" key="1">
    <citation type="submission" date="2024-04" db="EMBL/GenBank/DDBJ databases">
        <title>Tritrichomonas musculus Genome.</title>
        <authorList>
            <person name="Alves-Ferreira E."/>
            <person name="Grigg M."/>
            <person name="Lorenzi H."/>
            <person name="Galac M."/>
        </authorList>
    </citation>
    <scope>NUCLEOTIDE SEQUENCE [LARGE SCALE GENOMIC DNA]</scope>
    <source>
        <strain evidence="2 3">EAF2021</strain>
    </source>
</reference>
<dbReference type="Gene3D" id="3.40.50.300">
    <property type="entry name" value="P-loop containing nucleotide triphosphate hydrolases"/>
    <property type="match status" value="1"/>
</dbReference>